<evidence type="ECO:0000256" key="1">
    <source>
        <dbReference type="SAM" id="MobiDB-lite"/>
    </source>
</evidence>
<proteinExistence type="predicted"/>
<organism evidence="2">
    <name type="scientific">Pseudomonas fluorescens (strain Q2-87)</name>
    <dbReference type="NCBI Taxonomy" id="1038922"/>
    <lineage>
        <taxon>Bacteria</taxon>
        <taxon>Pseudomonadati</taxon>
        <taxon>Pseudomonadota</taxon>
        <taxon>Gammaproteobacteria</taxon>
        <taxon>Pseudomonadales</taxon>
        <taxon>Pseudomonadaceae</taxon>
        <taxon>Pseudomonas</taxon>
    </lineage>
</organism>
<dbReference type="EMBL" id="AGBM01000001">
    <property type="protein sequence ID" value="EJL03208.1"/>
    <property type="molecule type" value="Genomic_DNA"/>
</dbReference>
<evidence type="ECO:0000313" key="2">
    <source>
        <dbReference type="EMBL" id="EJL03208.1"/>
    </source>
</evidence>
<dbReference type="AlphaFoldDB" id="J2F2K7"/>
<protein>
    <submittedName>
        <fullName evidence="2">Uncharacterized protein</fullName>
    </submittedName>
</protein>
<dbReference type="HOGENOM" id="CLU_1102083_0_0_6"/>
<accession>J2F2K7</accession>
<feature type="region of interest" description="Disordered" evidence="1">
    <location>
        <begin position="224"/>
        <end position="248"/>
    </location>
</feature>
<reference evidence="2" key="1">
    <citation type="journal article" date="2012" name="PLoS Genet.">
        <title>Comparative Genomics of Plant-Associated Pseudomonas spp.: Insights into Diversity and Inheritance of Traits Involved in Multitrophic Interactions.</title>
        <authorList>
            <person name="Loper J.E."/>
            <person name="Hassan K.A."/>
            <person name="Mavrodi D.V."/>
            <person name="Davis E.W.II."/>
            <person name="Lim C.K."/>
            <person name="Shaffer B.T."/>
            <person name="Elbourne L.D."/>
            <person name="Stockwell V.O."/>
            <person name="Hartney S.L."/>
            <person name="Breakwell K."/>
            <person name="Henkels M.D."/>
            <person name="Tetu S.G."/>
            <person name="Rangel L.I."/>
            <person name="Kidarsa T.A."/>
            <person name="Wilson N.L."/>
            <person name="van de Mortel J.E."/>
            <person name="Song C."/>
            <person name="Blumhagen R."/>
            <person name="Radune D."/>
            <person name="Hostetler J.B."/>
            <person name="Brinkac L.M."/>
            <person name="Durkin A.S."/>
            <person name="Kluepfel D.A."/>
            <person name="Wechter W.P."/>
            <person name="Anderson A.J."/>
            <person name="Kim Y.C."/>
            <person name="Pierson L.S.III."/>
            <person name="Pierson E.A."/>
            <person name="Lindow S.E."/>
            <person name="Kobayashi D.Y."/>
            <person name="Raaijmakers J.M."/>
            <person name="Weller D.M."/>
            <person name="Thomashow L.S."/>
            <person name="Allen A.E."/>
            <person name="Paulsen I.T."/>
        </authorList>
    </citation>
    <scope>NUCLEOTIDE SEQUENCE [LARGE SCALE GENOMIC DNA]</scope>
    <source>
        <strain evidence="2">Q2-87</strain>
    </source>
</reference>
<dbReference type="eggNOG" id="ENOG5031UGT">
    <property type="taxonomic scope" value="Bacteria"/>
</dbReference>
<name>J2F2K7_PSEFQ</name>
<dbReference type="Proteomes" id="UP000007289">
    <property type="component" value="Chromosome"/>
</dbReference>
<comment type="caution">
    <text evidence="2">The sequence shown here is derived from an EMBL/GenBank/DDBJ whole genome shotgun (WGS) entry which is preliminary data.</text>
</comment>
<gene>
    <name evidence="2" type="ORF">PflQ2_1595</name>
</gene>
<sequence length="248" mass="28206">MQRAAYFRQTTLYQFNAVLARAAQAANRHDWIGEQTLRVKINRKNELLSCTAEADPKLPPGRFPDNAKLAALVEKVCWDIILPSAGAETFASATAEEVELVQLLIFSSPSQIPESDRLRHRQARVEMEQSDFVWQQTFAQESLDSIGVATFRGWADPQGRVLDCLAELDLSFLQPEAFKPDPDLQRRLTERCKKMDMGRVAGFTIPRNYPTEFYITVEYTPWKGGSKKAVSPPREPLSRRALRQRHQG</sequence>